<reference evidence="1" key="1">
    <citation type="submission" date="2023-10" db="EMBL/GenBank/DDBJ databases">
        <title>Chromosome-level genome of the transformable northern wattle, Acacia crassicarpa.</title>
        <authorList>
            <person name="Massaro I."/>
            <person name="Sinha N.R."/>
            <person name="Poethig S."/>
            <person name="Leichty A.R."/>
        </authorList>
    </citation>
    <scope>NUCLEOTIDE SEQUENCE</scope>
    <source>
        <strain evidence="1">Acra3RX</strain>
        <tissue evidence="1">Leaf</tissue>
    </source>
</reference>
<dbReference type="SUPFAM" id="SSF53756">
    <property type="entry name" value="UDP-Glycosyltransferase/glycogen phosphorylase"/>
    <property type="match status" value="1"/>
</dbReference>
<keyword evidence="2" id="KW-1185">Reference proteome</keyword>
<sequence>MASQSSEPHFVLFPFMSPGHMNLMVDVARILAHHDVIVTVVTTPHNAARFSATSARF</sequence>
<dbReference type="Proteomes" id="UP001293593">
    <property type="component" value="Unassembled WGS sequence"/>
</dbReference>
<dbReference type="EMBL" id="JAWXYG010000002">
    <property type="protein sequence ID" value="KAK4281552.1"/>
    <property type="molecule type" value="Genomic_DNA"/>
</dbReference>
<accession>A0AAE1TDM7</accession>
<dbReference type="Gene3D" id="3.40.50.2000">
    <property type="entry name" value="Glycogen Phosphorylase B"/>
    <property type="match status" value="1"/>
</dbReference>
<gene>
    <name evidence="1" type="ORF">QN277_013030</name>
</gene>
<evidence type="ECO:0000313" key="2">
    <source>
        <dbReference type="Proteomes" id="UP001293593"/>
    </source>
</evidence>
<comment type="caution">
    <text evidence="1">The sequence shown here is derived from an EMBL/GenBank/DDBJ whole genome shotgun (WGS) entry which is preliminary data.</text>
</comment>
<dbReference type="AlphaFoldDB" id="A0AAE1TDM7"/>
<protein>
    <submittedName>
        <fullName evidence="1">Uncharacterized protein</fullName>
    </submittedName>
</protein>
<organism evidence="1 2">
    <name type="scientific">Acacia crassicarpa</name>
    <name type="common">northern wattle</name>
    <dbReference type="NCBI Taxonomy" id="499986"/>
    <lineage>
        <taxon>Eukaryota</taxon>
        <taxon>Viridiplantae</taxon>
        <taxon>Streptophyta</taxon>
        <taxon>Embryophyta</taxon>
        <taxon>Tracheophyta</taxon>
        <taxon>Spermatophyta</taxon>
        <taxon>Magnoliopsida</taxon>
        <taxon>eudicotyledons</taxon>
        <taxon>Gunneridae</taxon>
        <taxon>Pentapetalae</taxon>
        <taxon>rosids</taxon>
        <taxon>fabids</taxon>
        <taxon>Fabales</taxon>
        <taxon>Fabaceae</taxon>
        <taxon>Caesalpinioideae</taxon>
        <taxon>mimosoid clade</taxon>
        <taxon>Acacieae</taxon>
        <taxon>Acacia</taxon>
    </lineage>
</organism>
<proteinExistence type="predicted"/>
<evidence type="ECO:0000313" key="1">
    <source>
        <dbReference type="EMBL" id="KAK4281552.1"/>
    </source>
</evidence>
<name>A0AAE1TDM7_9FABA</name>